<evidence type="ECO:0000313" key="2">
    <source>
        <dbReference type="Proteomes" id="UP000276834"/>
    </source>
</evidence>
<dbReference type="AlphaFoldDB" id="A0A3L8SQA3"/>
<accession>A0A3L8SQA3</accession>
<reference evidence="1 2" key="1">
    <citation type="journal article" date="2018" name="Proc. R. Soc. B">
        <title>A non-coding region near Follistatin controls head colour polymorphism in the Gouldian finch.</title>
        <authorList>
            <person name="Toomey M.B."/>
            <person name="Marques C.I."/>
            <person name="Andrade P."/>
            <person name="Araujo P.M."/>
            <person name="Sabatino S."/>
            <person name="Gazda M.A."/>
            <person name="Afonso S."/>
            <person name="Lopes R.J."/>
            <person name="Corbo J.C."/>
            <person name="Carneiro M."/>
        </authorList>
    </citation>
    <scope>NUCLEOTIDE SEQUENCE [LARGE SCALE GENOMIC DNA]</scope>
    <source>
        <strain evidence="1">Red01</strain>
        <tissue evidence="1">Muscle</tissue>
    </source>
</reference>
<sequence length="122" mass="14051">MEGGGDGHDIHLQVPVVLKSIFHVQNEDSLNTGWAFLEYWFQSPPHQAPQFLDLHLATGVLLGAKSRRRGHGSRGWMRWQLCHACAVLQTWTHLNRGRKHALRNRRGSGTSRTWELFYFHLA</sequence>
<comment type="caution">
    <text evidence="1">The sequence shown here is derived from an EMBL/GenBank/DDBJ whole genome shotgun (WGS) entry which is preliminary data.</text>
</comment>
<dbReference type="Proteomes" id="UP000276834">
    <property type="component" value="Unassembled WGS sequence"/>
</dbReference>
<dbReference type="EMBL" id="QUSF01000010">
    <property type="protein sequence ID" value="RLW05651.1"/>
    <property type="molecule type" value="Genomic_DNA"/>
</dbReference>
<evidence type="ECO:0000313" key="1">
    <source>
        <dbReference type="EMBL" id="RLW05651.1"/>
    </source>
</evidence>
<organism evidence="1 2">
    <name type="scientific">Chloebia gouldiae</name>
    <name type="common">Gouldian finch</name>
    <name type="synonym">Erythrura gouldiae</name>
    <dbReference type="NCBI Taxonomy" id="44316"/>
    <lineage>
        <taxon>Eukaryota</taxon>
        <taxon>Metazoa</taxon>
        <taxon>Chordata</taxon>
        <taxon>Craniata</taxon>
        <taxon>Vertebrata</taxon>
        <taxon>Euteleostomi</taxon>
        <taxon>Archelosauria</taxon>
        <taxon>Archosauria</taxon>
        <taxon>Dinosauria</taxon>
        <taxon>Saurischia</taxon>
        <taxon>Theropoda</taxon>
        <taxon>Coelurosauria</taxon>
        <taxon>Aves</taxon>
        <taxon>Neognathae</taxon>
        <taxon>Neoaves</taxon>
        <taxon>Telluraves</taxon>
        <taxon>Australaves</taxon>
        <taxon>Passeriformes</taxon>
        <taxon>Passeroidea</taxon>
        <taxon>Passeridae</taxon>
        <taxon>Chloebia</taxon>
    </lineage>
</organism>
<protein>
    <submittedName>
        <fullName evidence="1">Uncharacterized protein</fullName>
    </submittedName>
</protein>
<keyword evidence="2" id="KW-1185">Reference proteome</keyword>
<proteinExistence type="predicted"/>
<gene>
    <name evidence="1" type="ORF">DV515_00004684</name>
</gene>
<name>A0A3L8SQA3_CHLGU</name>